<dbReference type="Pfam" id="PF00010">
    <property type="entry name" value="HLH"/>
    <property type="match status" value="1"/>
</dbReference>
<gene>
    <name evidence="2" type="ORF">NOR_00707</name>
</gene>
<dbReference type="OrthoDB" id="5778525at2759"/>
<organism evidence="2 3">
    <name type="scientific">Metarhizium rileyi (strain RCEF 4871)</name>
    <name type="common">Nomuraea rileyi</name>
    <dbReference type="NCBI Taxonomy" id="1649241"/>
    <lineage>
        <taxon>Eukaryota</taxon>
        <taxon>Fungi</taxon>
        <taxon>Dikarya</taxon>
        <taxon>Ascomycota</taxon>
        <taxon>Pezizomycotina</taxon>
        <taxon>Sordariomycetes</taxon>
        <taxon>Hypocreomycetidae</taxon>
        <taxon>Hypocreales</taxon>
        <taxon>Clavicipitaceae</taxon>
        <taxon>Metarhizium</taxon>
    </lineage>
</organism>
<reference evidence="2 3" key="1">
    <citation type="journal article" date="2016" name="Genome Biol. Evol.">
        <title>Divergent and convergent evolution of fungal pathogenicity.</title>
        <authorList>
            <person name="Shang Y."/>
            <person name="Xiao G."/>
            <person name="Zheng P."/>
            <person name="Cen K."/>
            <person name="Zhan S."/>
            <person name="Wang C."/>
        </authorList>
    </citation>
    <scope>NUCLEOTIDE SEQUENCE [LARGE SCALE GENOMIC DNA]</scope>
    <source>
        <strain evidence="2 3">RCEF 4871</strain>
    </source>
</reference>
<keyword evidence="2" id="KW-0238">DNA-binding</keyword>
<evidence type="ECO:0000313" key="2">
    <source>
        <dbReference type="EMBL" id="OAA50257.1"/>
    </source>
</evidence>
<dbReference type="InterPro" id="IPR011598">
    <property type="entry name" value="bHLH_dom"/>
</dbReference>
<protein>
    <submittedName>
        <fullName evidence="2">Helix-loop-helix DNA-binding protein</fullName>
    </submittedName>
</protein>
<name>A0A167JH85_METRR</name>
<accession>A0A167JH85</accession>
<sequence length="174" mass="19523">MKTLSFGYVDELKSSSGQLAATWPVPRTRTGSIDPDALSTHGALSLEYLGSSLHERKSPTTIGPRREKPTEQQNHILHEKKRRAMIKEGYDDLLKLVPGIKDRELSKALRVQASALAALMPPQALKRLGALLGIYSQEHEMVLRCYVTRYQGGNKSRPYRERYVEFGAICTETP</sequence>
<keyword evidence="3" id="KW-1185">Reference proteome</keyword>
<dbReference type="GO" id="GO:0003677">
    <property type="term" value="F:DNA binding"/>
    <property type="evidence" value="ECO:0007669"/>
    <property type="project" value="UniProtKB-KW"/>
</dbReference>
<feature type="domain" description="BHLH" evidence="1">
    <location>
        <begin position="73"/>
        <end position="108"/>
    </location>
</feature>
<proteinExistence type="predicted"/>
<dbReference type="GO" id="GO:0046983">
    <property type="term" value="F:protein dimerization activity"/>
    <property type="evidence" value="ECO:0007669"/>
    <property type="project" value="InterPro"/>
</dbReference>
<evidence type="ECO:0000313" key="3">
    <source>
        <dbReference type="Proteomes" id="UP000243498"/>
    </source>
</evidence>
<dbReference type="EMBL" id="AZHC01000002">
    <property type="protein sequence ID" value="OAA50257.1"/>
    <property type="molecule type" value="Genomic_DNA"/>
</dbReference>
<comment type="caution">
    <text evidence="2">The sequence shown here is derived from an EMBL/GenBank/DDBJ whole genome shotgun (WGS) entry which is preliminary data.</text>
</comment>
<dbReference type="Gene3D" id="4.10.280.10">
    <property type="entry name" value="Helix-loop-helix DNA-binding domain"/>
    <property type="match status" value="1"/>
</dbReference>
<dbReference type="SUPFAM" id="SSF47459">
    <property type="entry name" value="HLH, helix-loop-helix DNA-binding domain"/>
    <property type="match status" value="1"/>
</dbReference>
<dbReference type="STRING" id="1081105.A0A167JH85"/>
<dbReference type="InterPro" id="IPR036638">
    <property type="entry name" value="HLH_DNA-bd_sf"/>
</dbReference>
<dbReference type="AlphaFoldDB" id="A0A167JH85"/>
<dbReference type="Proteomes" id="UP000243498">
    <property type="component" value="Unassembled WGS sequence"/>
</dbReference>
<evidence type="ECO:0000259" key="1">
    <source>
        <dbReference type="Pfam" id="PF00010"/>
    </source>
</evidence>